<dbReference type="AlphaFoldDB" id="A0A1I2LYP8"/>
<dbReference type="InterPro" id="IPR005835">
    <property type="entry name" value="NTP_transferase_dom"/>
</dbReference>
<reference evidence="4 5" key="1">
    <citation type="submission" date="2016-10" db="EMBL/GenBank/DDBJ databases">
        <authorList>
            <person name="de Groot N.N."/>
        </authorList>
    </citation>
    <scope>NUCLEOTIDE SEQUENCE [LARGE SCALE GENOMIC DNA]</scope>
    <source>
        <strain evidence="4 5">NLAE-zl-G419</strain>
    </source>
</reference>
<dbReference type="PANTHER" id="PTHR43584:SF8">
    <property type="entry name" value="N-ACETYLMURAMATE ALPHA-1-PHOSPHATE URIDYLYLTRANSFERASE"/>
    <property type="match status" value="1"/>
</dbReference>
<dbReference type="OrthoDB" id="9813612at2"/>
<name>A0A1I2LYP8_9CLOT</name>
<dbReference type="Pfam" id="PF00483">
    <property type="entry name" value="NTP_transferase"/>
    <property type="match status" value="1"/>
</dbReference>
<evidence type="ECO:0000313" key="5">
    <source>
        <dbReference type="Proteomes" id="UP000182135"/>
    </source>
</evidence>
<dbReference type="SUPFAM" id="SSF53448">
    <property type="entry name" value="Nucleotide-diphospho-sugar transferases"/>
    <property type="match status" value="1"/>
</dbReference>
<sequence>MKIIILAAGIGSRLKPLTENTPKSLLYIDNNVTALERTIKMINRNCKADIVIVTGYYRKKVEECVSKFPNCKTINNPFYRITNSIASLWFAKEELNDDTIIINGDIILEENLFKHILTINYPAFVLYDSSIGNEADYKVAERDGNVIVMSKELNCFSGEYVGVTCLHKSESEKILCKVEKMVDDGLFNEWYETALVNMIFNDMFNLKAIDVCDYRWTEIDNVNDLIKAKEIISYEKLQ</sequence>
<dbReference type="eggNOG" id="COG1213">
    <property type="taxonomic scope" value="Bacteria"/>
</dbReference>
<dbReference type="InterPro" id="IPR029044">
    <property type="entry name" value="Nucleotide-diphossugar_trans"/>
</dbReference>
<dbReference type="RefSeq" id="WP_027639899.1">
    <property type="nucleotide sequence ID" value="NZ_BAAACD010000011.1"/>
</dbReference>
<dbReference type="STRING" id="1529.SAMN04487885_11227"/>
<feature type="domain" description="Nucleotidyl transferase" evidence="3">
    <location>
        <begin position="3"/>
        <end position="112"/>
    </location>
</feature>
<keyword evidence="1" id="KW-0808">Transferase</keyword>
<evidence type="ECO:0000256" key="2">
    <source>
        <dbReference type="ARBA" id="ARBA00022695"/>
    </source>
</evidence>
<dbReference type="EMBL" id="FOOE01000012">
    <property type="protein sequence ID" value="SFF83688.1"/>
    <property type="molecule type" value="Genomic_DNA"/>
</dbReference>
<accession>A0A1I2LYP8</accession>
<dbReference type="Proteomes" id="UP000182135">
    <property type="component" value="Unassembled WGS sequence"/>
</dbReference>
<keyword evidence="5" id="KW-1185">Reference proteome</keyword>
<evidence type="ECO:0000256" key="1">
    <source>
        <dbReference type="ARBA" id="ARBA00022679"/>
    </source>
</evidence>
<keyword evidence="4" id="KW-0418">Kinase</keyword>
<dbReference type="PANTHER" id="PTHR43584">
    <property type="entry name" value="NUCLEOTIDYL TRANSFERASE"/>
    <property type="match status" value="1"/>
</dbReference>
<proteinExistence type="predicted"/>
<protein>
    <submittedName>
        <fullName evidence="4">Choline kinase</fullName>
    </submittedName>
</protein>
<gene>
    <name evidence="4" type="ORF">SAMN04487885_11227</name>
</gene>
<evidence type="ECO:0000259" key="3">
    <source>
        <dbReference type="Pfam" id="PF00483"/>
    </source>
</evidence>
<organism evidence="4 5">
    <name type="scientific">Clostridium cadaveris</name>
    <dbReference type="NCBI Taxonomy" id="1529"/>
    <lineage>
        <taxon>Bacteria</taxon>
        <taxon>Bacillati</taxon>
        <taxon>Bacillota</taxon>
        <taxon>Clostridia</taxon>
        <taxon>Eubacteriales</taxon>
        <taxon>Clostridiaceae</taxon>
        <taxon>Clostridium</taxon>
    </lineage>
</organism>
<dbReference type="Gene3D" id="3.90.550.10">
    <property type="entry name" value="Spore Coat Polysaccharide Biosynthesis Protein SpsA, Chain A"/>
    <property type="match status" value="1"/>
</dbReference>
<dbReference type="GO" id="GO:0016301">
    <property type="term" value="F:kinase activity"/>
    <property type="evidence" value="ECO:0007669"/>
    <property type="project" value="UniProtKB-KW"/>
</dbReference>
<dbReference type="GO" id="GO:0016779">
    <property type="term" value="F:nucleotidyltransferase activity"/>
    <property type="evidence" value="ECO:0007669"/>
    <property type="project" value="UniProtKB-KW"/>
</dbReference>
<dbReference type="GeneID" id="90544982"/>
<keyword evidence="2" id="KW-0548">Nucleotidyltransferase</keyword>
<evidence type="ECO:0000313" key="4">
    <source>
        <dbReference type="EMBL" id="SFF83688.1"/>
    </source>
</evidence>
<dbReference type="InterPro" id="IPR050065">
    <property type="entry name" value="GlmU-like"/>
</dbReference>
<dbReference type="CDD" id="cd02523">
    <property type="entry name" value="PC_cytidylyltransferase"/>
    <property type="match status" value="1"/>
</dbReference>